<organism evidence="1 2">
    <name type="scientific">Plutella xylostella</name>
    <name type="common">Diamondback moth</name>
    <name type="synonym">Plutella maculipennis</name>
    <dbReference type="NCBI Taxonomy" id="51655"/>
    <lineage>
        <taxon>Eukaryota</taxon>
        <taxon>Metazoa</taxon>
        <taxon>Ecdysozoa</taxon>
        <taxon>Arthropoda</taxon>
        <taxon>Hexapoda</taxon>
        <taxon>Insecta</taxon>
        <taxon>Pterygota</taxon>
        <taxon>Neoptera</taxon>
        <taxon>Endopterygota</taxon>
        <taxon>Lepidoptera</taxon>
        <taxon>Glossata</taxon>
        <taxon>Ditrysia</taxon>
        <taxon>Yponomeutoidea</taxon>
        <taxon>Plutellidae</taxon>
        <taxon>Plutella</taxon>
    </lineage>
</organism>
<gene>
    <name evidence="1" type="ORF">JYU34_019896</name>
</gene>
<sequence>MNTKFLLQVSSLEAPRRAGGAAAAARLEPERRSLDLERELRPASDASLDHHHLVDCTWTGYNKRGSRGEDHCTWPGYNRASGSVDECTWPDYNSWKEDHCTRSGYRASGSVDHCTWSGYNRASGSADDCTWKGYSVNGGVDKYSWSREDRSADVKCPCLRVPRWLAERWLCRA</sequence>
<keyword evidence="2" id="KW-1185">Reference proteome</keyword>
<comment type="caution">
    <text evidence="1">The sequence shown here is derived from an EMBL/GenBank/DDBJ whole genome shotgun (WGS) entry which is preliminary data.</text>
</comment>
<dbReference type="EMBL" id="JAHIBW010000027">
    <property type="protein sequence ID" value="KAG7296977.1"/>
    <property type="molecule type" value="Genomic_DNA"/>
</dbReference>
<dbReference type="Proteomes" id="UP000823941">
    <property type="component" value="Chromosome 27"/>
</dbReference>
<evidence type="ECO:0000313" key="1">
    <source>
        <dbReference type="EMBL" id="KAG7296977.1"/>
    </source>
</evidence>
<protein>
    <submittedName>
        <fullName evidence="1">Uncharacterized protein</fullName>
    </submittedName>
</protein>
<accession>A0ABQ7PVG9</accession>
<evidence type="ECO:0000313" key="2">
    <source>
        <dbReference type="Proteomes" id="UP000823941"/>
    </source>
</evidence>
<proteinExistence type="predicted"/>
<reference evidence="1 2" key="1">
    <citation type="submission" date="2021-06" db="EMBL/GenBank/DDBJ databases">
        <title>A haploid diamondback moth (Plutella xylostella L.) genome assembly resolves 31 chromosomes and identifies a diamide resistance mutation.</title>
        <authorList>
            <person name="Ward C.M."/>
            <person name="Perry K.D."/>
            <person name="Baker G."/>
            <person name="Powis K."/>
            <person name="Heckel D.G."/>
            <person name="Baxter S.W."/>
        </authorList>
    </citation>
    <scope>NUCLEOTIDE SEQUENCE [LARGE SCALE GENOMIC DNA]</scope>
    <source>
        <strain evidence="1 2">LV</strain>
        <tissue evidence="1">Single pupa</tissue>
    </source>
</reference>
<name>A0ABQ7PVG9_PLUXY</name>